<evidence type="ECO:0000313" key="11">
    <source>
        <dbReference type="EMBL" id="QDU85777.1"/>
    </source>
</evidence>
<dbReference type="InterPro" id="IPR005712">
    <property type="entry name" value="Ribosomal_uS5_bac-type"/>
</dbReference>
<dbReference type="Gene3D" id="3.30.230.10">
    <property type="match status" value="1"/>
</dbReference>
<dbReference type="PANTHER" id="PTHR48277:SF1">
    <property type="entry name" value="MITOCHONDRIAL RIBOSOMAL PROTEIN S5"/>
    <property type="match status" value="1"/>
</dbReference>
<feature type="domain" description="S5 DRBM" evidence="10">
    <location>
        <begin position="19"/>
        <end position="82"/>
    </location>
</feature>
<evidence type="ECO:0000256" key="8">
    <source>
        <dbReference type="HAMAP-Rule" id="MF_01307"/>
    </source>
</evidence>
<dbReference type="PROSITE" id="PS50881">
    <property type="entry name" value="S5_DSRBD"/>
    <property type="match status" value="1"/>
</dbReference>
<evidence type="ECO:0000256" key="4">
    <source>
        <dbReference type="ARBA" id="ARBA00022884"/>
    </source>
</evidence>
<dbReference type="NCBIfam" id="TIGR01021">
    <property type="entry name" value="rpsE_bact"/>
    <property type="match status" value="1"/>
</dbReference>
<dbReference type="HAMAP" id="MF_01307_B">
    <property type="entry name" value="Ribosomal_uS5_B"/>
    <property type="match status" value="1"/>
</dbReference>
<dbReference type="PANTHER" id="PTHR48277">
    <property type="entry name" value="MITOCHONDRIAL RIBOSOMAL PROTEIN S5"/>
    <property type="match status" value="1"/>
</dbReference>
<dbReference type="Pfam" id="PF03719">
    <property type="entry name" value="Ribosomal_S5_C"/>
    <property type="match status" value="1"/>
</dbReference>
<keyword evidence="6 8" id="KW-0687">Ribonucleoprotein</keyword>
<evidence type="ECO:0000256" key="5">
    <source>
        <dbReference type="ARBA" id="ARBA00022980"/>
    </source>
</evidence>
<dbReference type="SUPFAM" id="SSF54768">
    <property type="entry name" value="dsRNA-binding domain-like"/>
    <property type="match status" value="1"/>
</dbReference>
<dbReference type="RefSeq" id="WP_145189777.1">
    <property type="nucleotide sequence ID" value="NZ_CP036290.1"/>
</dbReference>
<dbReference type="Proteomes" id="UP000319342">
    <property type="component" value="Chromosome"/>
</dbReference>
<dbReference type="OrthoDB" id="9809045at2"/>
<dbReference type="Gene3D" id="3.30.160.20">
    <property type="match status" value="1"/>
</dbReference>
<dbReference type="SUPFAM" id="SSF54211">
    <property type="entry name" value="Ribosomal protein S5 domain 2-like"/>
    <property type="match status" value="1"/>
</dbReference>
<keyword evidence="12" id="KW-1185">Reference proteome</keyword>
<name>A0A518D2T2_9BACT</name>
<evidence type="ECO:0000259" key="10">
    <source>
        <dbReference type="PROSITE" id="PS50881"/>
    </source>
</evidence>
<comment type="domain">
    <text evidence="8">The N-terminal domain interacts with the head of the 30S subunit; the C-terminal domain interacts with the body and contacts protein S4. The interaction surface between S4 and S5 is involved in control of translational fidelity.</text>
</comment>
<dbReference type="InterPro" id="IPR020568">
    <property type="entry name" value="Ribosomal_Su5_D2-typ_SF"/>
</dbReference>
<keyword evidence="3 8" id="KW-0699">rRNA-binding</keyword>
<reference evidence="11 12" key="1">
    <citation type="submission" date="2019-02" db="EMBL/GenBank/DDBJ databases">
        <title>Deep-cultivation of Planctomycetes and their phenomic and genomic characterization uncovers novel biology.</title>
        <authorList>
            <person name="Wiegand S."/>
            <person name="Jogler M."/>
            <person name="Boedeker C."/>
            <person name="Pinto D."/>
            <person name="Vollmers J."/>
            <person name="Rivas-Marin E."/>
            <person name="Kohn T."/>
            <person name="Peeters S.H."/>
            <person name="Heuer A."/>
            <person name="Rast P."/>
            <person name="Oberbeckmann S."/>
            <person name="Bunk B."/>
            <person name="Jeske O."/>
            <person name="Meyerdierks A."/>
            <person name="Storesund J.E."/>
            <person name="Kallscheuer N."/>
            <person name="Luecker S."/>
            <person name="Lage O.M."/>
            <person name="Pohl T."/>
            <person name="Merkel B.J."/>
            <person name="Hornburger P."/>
            <person name="Mueller R.-W."/>
            <person name="Bruemmer F."/>
            <person name="Labrenz M."/>
            <person name="Spormann A.M."/>
            <person name="Op den Camp H."/>
            <person name="Overmann J."/>
            <person name="Amann R."/>
            <person name="Jetten M.S.M."/>
            <person name="Mascher T."/>
            <person name="Medema M.H."/>
            <person name="Devos D.P."/>
            <person name="Kaster A.-K."/>
            <person name="Ovreas L."/>
            <person name="Rohde M."/>
            <person name="Galperin M.Y."/>
            <person name="Jogler C."/>
        </authorList>
    </citation>
    <scope>NUCLEOTIDE SEQUENCE [LARGE SCALE GENOMIC DNA]</scope>
    <source>
        <strain evidence="11 12">Pla163</strain>
    </source>
</reference>
<dbReference type="GO" id="GO:0005737">
    <property type="term" value="C:cytoplasm"/>
    <property type="evidence" value="ECO:0007669"/>
    <property type="project" value="UniProtKB-ARBA"/>
</dbReference>
<evidence type="ECO:0000256" key="7">
    <source>
        <dbReference type="ARBA" id="ARBA00035255"/>
    </source>
</evidence>
<dbReference type="GO" id="GO:0019843">
    <property type="term" value="F:rRNA binding"/>
    <property type="evidence" value="ECO:0007669"/>
    <property type="project" value="UniProtKB-UniRule"/>
</dbReference>
<sequence>MNDPIPFLDTASAQEIDNLTELTVRINRSAAVVKGGRRFSFSSLCVAGNREGVVGYGYGKARQVPMAIEKGNKDARKHLLRVDMSKAGSISHEVTGRFCGSMVRLIPAGEGTGIIAGQAVRSVCEMAGIRNILSKVYGSTNPINVVKATFVALAQLRTPEQVASLRGGIELR</sequence>
<protein>
    <recommendedName>
        <fullName evidence="7 8">Small ribosomal subunit protein uS5</fullName>
    </recommendedName>
</protein>
<dbReference type="FunFam" id="3.30.230.10:FF:000002">
    <property type="entry name" value="30S ribosomal protein S5"/>
    <property type="match status" value="1"/>
</dbReference>
<dbReference type="InterPro" id="IPR000851">
    <property type="entry name" value="Ribosomal_uS5"/>
</dbReference>
<dbReference type="GO" id="GO:0015935">
    <property type="term" value="C:small ribosomal subunit"/>
    <property type="evidence" value="ECO:0007669"/>
    <property type="project" value="InterPro"/>
</dbReference>
<organism evidence="11 12">
    <name type="scientific">Rohdeia mirabilis</name>
    <dbReference type="NCBI Taxonomy" id="2528008"/>
    <lineage>
        <taxon>Bacteria</taxon>
        <taxon>Pseudomonadati</taxon>
        <taxon>Planctomycetota</taxon>
        <taxon>Planctomycetia</taxon>
        <taxon>Planctomycetia incertae sedis</taxon>
        <taxon>Rohdeia</taxon>
    </lineage>
</organism>
<dbReference type="InterPro" id="IPR005324">
    <property type="entry name" value="Ribosomal_uS5_C"/>
</dbReference>
<proteinExistence type="inferred from homology"/>
<evidence type="ECO:0000256" key="2">
    <source>
        <dbReference type="ARBA" id="ARBA00008945"/>
    </source>
</evidence>
<keyword evidence="5 8" id="KW-0689">Ribosomal protein</keyword>
<dbReference type="InterPro" id="IPR013810">
    <property type="entry name" value="Ribosomal_uS5_N"/>
</dbReference>
<comment type="function">
    <text evidence="1 8">Located at the back of the 30S subunit body where it stabilizes the conformation of the head with respect to the body.</text>
</comment>
<evidence type="ECO:0000313" key="12">
    <source>
        <dbReference type="Proteomes" id="UP000319342"/>
    </source>
</evidence>
<accession>A0A518D2T2</accession>
<evidence type="ECO:0000256" key="6">
    <source>
        <dbReference type="ARBA" id="ARBA00023274"/>
    </source>
</evidence>
<evidence type="ECO:0000256" key="3">
    <source>
        <dbReference type="ARBA" id="ARBA00022730"/>
    </source>
</evidence>
<keyword evidence="4 8" id="KW-0694">RNA-binding</keyword>
<dbReference type="EMBL" id="CP036290">
    <property type="protein sequence ID" value="QDU85777.1"/>
    <property type="molecule type" value="Genomic_DNA"/>
</dbReference>
<dbReference type="Pfam" id="PF00333">
    <property type="entry name" value="Ribosomal_S5"/>
    <property type="match status" value="1"/>
</dbReference>
<comment type="function">
    <text evidence="8">With S4 and S12 plays an important role in translational accuracy.</text>
</comment>
<gene>
    <name evidence="8 11" type="primary">rpsE</name>
    <name evidence="11" type="ORF">Pla163_29140</name>
</gene>
<dbReference type="InterPro" id="IPR014721">
    <property type="entry name" value="Ribsml_uS5_D2-typ_fold_subgr"/>
</dbReference>
<dbReference type="GO" id="GO:0006412">
    <property type="term" value="P:translation"/>
    <property type="evidence" value="ECO:0007669"/>
    <property type="project" value="UniProtKB-UniRule"/>
</dbReference>
<evidence type="ECO:0000256" key="1">
    <source>
        <dbReference type="ARBA" id="ARBA00003093"/>
    </source>
</evidence>
<dbReference type="AlphaFoldDB" id="A0A518D2T2"/>
<comment type="subunit">
    <text evidence="8">Part of the 30S ribosomal subunit. Contacts proteins S4 and S8.</text>
</comment>
<evidence type="ECO:0000256" key="9">
    <source>
        <dbReference type="RuleBase" id="RU003823"/>
    </source>
</evidence>
<comment type="similarity">
    <text evidence="2 8 9">Belongs to the universal ribosomal protein uS5 family.</text>
</comment>
<dbReference type="GO" id="GO:0003735">
    <property type="term" value="F:structural constituent of ribosome"/>
    <property type="evidence" value="ECO:0007669"/>
    <property type="project" value="UniProtKB-UniRule"/>
</dbReference>